<dbReference type="RefSeq" id="WP_133959010.1">
    <property type="nucleotide sequence ID" value="NZ_SORI01000025.1"/>
</dbReference>
<dbReference type="PANTHER" id="PTHR23026:SF123">
    <property type="entry name" value="NAD(P)H NITROREDUCTASE RV3131-RELATED"/>
    <property type="match status" value="1"/>
</dbReference>
<keyword evidence="3" id="KW-1185">Reference proteome</keyword>
<dbReference type="Pfam" id="PF00881">
    <property type="entry name" value="Nitroreductase"/>
    <property type="match status" value="2"/>
</dbReference>
<dbReference type="Proteomes" id="UP000295066">
    <property type="component" value="Unassembled WGS sequence"/>
</dbReference>
<name>A0A4R8M3L0_9BACT</name>
<protein>
    <submittedName>
        <fullName evidence="2">Nitroreductase</fullName>
    </submittedName>
</protein>
<comment type="caution">
    <text evidence="2">The sequence shown here is derived from an EMBL/GenBank/DDBJ whole genome shotgun (WGS) entry which is preliminary data.</text>
</comment>
<evidence type="ECO:0000313" key="3">
    <source>
        <dbReference type="Proteomes" id="UP000295066"/>
    </source>
</evidence>
<dbReference type="OrthoDB" id="9812105at2"/>
<evidence type="ECO:0000259" key="1">
    <source>
        <dbReference type="Pfam" id="PF00881"/>
    </source>
</evidence>
<dbReference type="SUPFAM" id="SSF55469">
    <property type="entry name" value="FMN-dependent nitroreductase-like"/>
    <property type="match status" value="1"/>
</dbReference>
<dbReference type="PANTHER" id="PTHR23026">
    <property type="entry name" value="NADPH NITROREDUCTASE"/>
    <property type="match status" value="1"/>
</dbReference>
<reference evidence="2 3" key="1">
    <citation type="submission" date="2019-03" db="EMBL/GenBank/DDBJ databases">
        <title>Genomic Encyclopedia of Type Strains, Phase IV (KMG-IV): sequencing the most valuable type-strain genomes for metagenomic binning, comparative biology and taxonomic classification.</title>
        <authorList>
            <person name="Goeker M."/>
        </authorList>
    </citation>
    <scope>NUCLEOTIDE SEQUENCE [LARGE SCALE GENOMIC DNA]</scope>
    <source>
        <strain evidence="2 3">DSM 25964</strain>
    </source>
</reference>
<accession>A0A4R8M3L0</accession>
<feature type="domain" description="Nitroreductase" evidence="1">
    <location>
        <begin position="72"/>
        <end position="153"/>
    </location>
</feature>
<dbReference type="GO" id="GO:0016491">
    <property type="term" value="F:oxidoreductase activity"/>
    <property type="evidence" value="ECO:0007669"/>
    <property type="project" value="InterPro"/>
</dbReference>
<feature type="domain" description="Nitroreductase" evidence="1">
    <location>
        <begin position="12"/>
        <end position="67"/>
    </location>
</feature>
<gene>
    <name evidence="2" type="ORF">C8D99_12519</name>
</gene>
<dbReference type="InterPro" id="IPR000415">
    <property type="entry name" value="Nitroreductase-like"/>
</dbReference>
<sequence length="175" mass="19340">MTIRENQVIKTILGRRSIRKFTADPVSPEIRDLLVECGFAAPSAHNRRPCVFIVIEDRKVLDDLAEAHDSGKMLRQAPLAIAVCAETAGYPEGDRAWVEDCAAALENILLAARALGLEGVWLKVMDRHPRNEKIRPILAVPDSVEIVGIAALGFGAEQKPPYEGFDAGKVRFNRW</sequence>
<evidence type="ECO:0000313" key="2">
    <source>
        <dbReference type="EMBL" id="TDY55338.1"/>
    </source>
</evidence>
<dbReference type="AlphaFoldDB" id="A0A4R8M3L0"/>
<organism evidence="2 3">
    <name type="scientific">Aminivibrio pyruvatiphilus</name>
    <dbReference type="NCBI Taxonomy" id="1005740"/>
    <lineage>
        <taxon>Bacteria</taxon>
        <taxon>Thermotogati</taxon>
        <taxon>Synergistota</taxon>
        <taxon>Synergistia</taxon>
        <taxon>Synergistales</taxon>
        <taxon>Aminobacteriaceae</taxon>
        <taxon>Aminivibrio</taxon>
    </lineage>
</organism>
<dbReference type="Gene3D" id="3.40.109.10">
    <property type="entry name" value="NADH Oxidase"/>
    <property type="match status" value="1"/>
</dbReference>
<dbReference type="EMBL" id="SORI01000025">
    <property type="protein sequence ID" value="TDY55338.1"/>
    <property type="molecule type" value="Genomic_DNA"/>
</dbReference>
<proteinExistence type="predicted"/>
<dbReference type="InterPro" id="IPR050627">
    <property type="entry name" value="Nitroreductase/BluB"/>
</dbReference>
<dbReference type="InterPro" id="IPR029479">
    <property type="entry name" value="Nitroreductase"/>
</dbReference>